<feature type="chain" id="PRO_5018134202" evidence="2">
    <location>
        <begin position="40"/>
        <end position="173"/>
    </location>
</feature>
<feature type="compositionally biased region" description="Polar residues" evidence="1">
    <location>
        <begin position="139"/>
        <end position="150"/>
    </location>
</feature>
<keyword evidence="2" id="KW-0732">Signal</keyword>
<organism evidence="3 4">
    <name type="scientific">Nocardia stercoris</name>
    <dbReference type="NCBI Taxonomy" id="2483361"/>
    <lineage>
        <taxon>Bacteria</taxon>
        <taxon>Bacillati</taxon>
        <taxon>Actinomycetota</taxon>
        <taxon>Actinomycetes</taxon>
        <taxon>Mycobacteriales</taxon>
        <taxon>Nocardiaceae</taxon>
        <taxon>Nocardia</taxon>
    </lineage>
</organism>
<evidence type="ECO:0000313" key="4">
    <source>
        <dbReference type="Proteomes" id="UP000279275"/>
    </source>
</evidence>
<dbReference type="RefSeq" id="WP_147471589.1">
    <property type="nucleotide sequence ID" value="NZ_RFFH01000005.1"/>
</dbReference>
<evidence type="ECO:0000313" key="3">
    <source>
        <dbReference type="EMBL" id="RMI32235.1"/>
    </source>
</evidence>
<sequence length="173" mass="16723">MAARKHRAPNPSLQRVGGVVAVGAVPVVLAVVGAGSAQAAPAAPTPQPSTAMTTTGTAPAGAADSQDALGAGDQAQAQVQATAPSPSTFHIGDVQFNAPSWLDAGLVNSVNQTATQAESAVDGVLDSIGMGRAHADGAAQNSGAEQNSGGATTDAATAAKSPAADQTMTSVTR</sequence>
<gene>
    <name evidence="3" type="ORF">EBN03_14685</name>
</gene>
<protein>
    <submittedName>
        <fullName evidence="3">Uncharacterized protein</fullName>
    </submittedName>
</protein>
<evidence type="ECO:0000256" key="2">
    <source>
        <dbReference type="SAM" id="SignalP"/>
    </source>
</evidence>
<feature type="region of interest" description="Disordered" evidence="1">
    <location>
        <begin position="36"/>
        <end position="93"/>
    </location>
</feature>
<keyword evidence="4" id="KW-1185">Reference proteome</keyword>
<dbReference type="EMBL" id="RFFH01000005">
    <property type="protein sequence ID" value="RMI32235.1"/>
    <property type="molecule type" value="Genomic_DNA"/>
</dbReference>
<feature type="compositionally biased region" description="Low complexity" evidence="1">
    <location>
        <begin position="151"/>
        <end position="167"/>
    </location>
</feature>
<feature type="region of interest" description="Disordered" evidence="1">
    <location>
        <begin position="134"/>
        <end position="173"/>
    </location>
</feature>
<name>A0A3M2L8I2_9NOCA</name>
<reference evidence="3 4" key="1">
    <citation type="submission" date="2018-10" db="EMBL/GenBank/DDBJ databases">
        <title>Isolation from cow dung.</title>
        <authorList>
            <person name="Ling L."/>
        </authorList>
    </citation>
    <scope>NUCLEOTIDE SEQUENCE [LARGE SCALE GENOMIC DNA]</scope>
    <source>
        <strain evidence="3 4">NEAU-LL90</strain>
    </source>
</reference>
<feature type="compositionally biased region" description="Low complexity" evidence="1">
    <location>
        <begin position="36"/>
        <end position="83"/>
    </location>
</feature>
<accession>A0A3M2L8I2</accession>
<dbReference type="Proteomes" id="UP000279275">
    <property type="component" value="Unassembled WGS sequence"/>
</dbReference>
<evidence type="ECO:0000256" key="1">
    <source>
        <dbReference type="SAM" id="MobiDB-lite"/>
    </source>
</evidence>
<comment type="caution">
    <text evidence="3">The sequence shown here is derived from an EMBL/GenBank/DDBJ whole genome shotgun (WGS) entry which is preliminary data.</text>
</comment>
<proteinExistence type="predicted"/>
<dbReference type="AlphaFoldDB" id="A0A3M2L8I2"/>
<feature type="signal peptide" evidence="2">
    <location>
        <begin position="1"/>
        <end position="39"/>
    </location>
</feature>